<comment type="caution">
    <text evidence="7">The sequence shown here is derived from an EMBL/GenBank/DDBJ whole genome shotgun (WGS) entry which is preliminary data.</text>
</comment>
<dbReference type="InterPro" id="IPR051358">
    <property type="entry name" value="TF_AMS/ICE1/BHLH6-like"/>
</dbReference>
<keyword evidence="2" id="KW-0805">Transcription regulation</keyword>
<feature type="compositionally biased region" description="Basic and acidic residues" evidence="5">
    <location>
        <begin position="282"/>
        <end position="306"/>
    </location>
</feature>
<dbReference type="InterPro" id="IPR025610">
    <property type="entry name" value="MYC/MYB_N"/>
</dbReference>
<keyword evidence="3" id="KW-0804">Transcription</keyword>
<dbReference type="Pfam" id="PF22754">
    <property type="entry name" value="bHLH-TF_ACT-like_plant"/>
    <property type="match status" value="1"/>
</dbReference>
<protein>
    <recommendedName>
        <fullName evidence="6">BHLH domain-containing protein</fullName>
    </recommendedName>
</protein>
<dbReference type="InterPro" id="IPR054502">
    <property type="entry name" value="bHLH-TF_ACT-like_plant"/>
</dbReference>
<reference evidence="7" key="1">
    <citation type="submission" date="2023-03" db="EMBL/GenBank/DDBJ databases">
        <title>Chromosome-scale reference genome and RAD-based genetic map of yellow starthistle (Centaurea solstitialis) reveal putative structural variation and QTLs associated with invader traits.</title>
        <authorList>
            <person name="Reatini B."/>
            <person name="Cang F.A."/>
            <person name="Jiang Q."/>
            <person name="Mckibben M.T.W."/>
            <person name="Barker M.S."/>
            <person name="Rieseberg L.H."/>
            <person name="Dlugosch K.M."/>
        </authorList>
    </citation>
    <scope>NUCLEOTIDE SEQUENCE</scope>
    <source>
        <strain evidence="7">CAN-66</strain>
        <tissue evidence="7">Leaf</tissue>
    </source>
</reference>
<evidence type="ECO:0000256" key="5">
    <source>
        <dbReference type="SAM" id="MobiDB-lite"/>
    </source>
</evidence>
<proteinExistence type="predicted"/>
<organism evidence="7 8">
    <name type="scientific">Centaurea solstitialis</name>
    <name type="common">yellow star-thistle</name>
    <dbReference type="NCBI Taxonomy" id="347529"/>
    <lineage>
        <taxon>Eukaryota</taxon>
        <taxon>Viridiplantae</taxon>
        <taxon>Streptophyta</taxon>
        <taxon>Embryophyta</taxon>
        <taxon>Tracheophyta</taxon>
        <taxon>Spermatophyta</taxon>
        <taxon>Magnoliopsida</taxon>
        <taxon>eudicotyledons</taxon>
        <taxon>Gunneridae</taxon>
        <taxon>Pentapetalae</taxon>
        <taxon>asterids</taxon>
        <taxon>campanulids</taxon>
        <taxon>Asterales</taxon>
        <taxon>Asteraceae</taxon>
        <taxon>Carduoideae</taxon>
        <taxon>Cardueae</taxon>
        <taxon>Centaureinae</taxon>
        <taxon>Centaurea</taxon>
    </lineage>
</organism>
<sequence length="397" mass="44342">MRALEWLRTQPWDYCIIWRFGDDPSRYIQWIGCCCNGTPGVCGNVKEEIDATKQHFPVLCRDTYIKHSLKSKTCEKLAKIPFYLPLYSGIHGEVAMSAQPSWSHDPIGTQVIIPVDGGLIELYRSKQVPRDQETIETLMAQFNILSKHEIFFDTQTAAQLVHPKVEGSPNGSNLSLVSAGSAHVSPTRSVGKPMTLSGHAISGQPKGNIKTTRKTSKEQYQSKNLVTERNRRLRIKDGLFALRSLVPKISKMDRASIIGDAIEYIKELETNVQELQDELKRLEDNDSKSHEDEVEVCKPKGEDEHPPTNGDDLVSVSMDRKSEFAAKKRGGFLRIMETVDSLGLQVVDANVATCNGRVLNVLRVEAKGKDVVAKSLKDSLLHSWLSHIVVVNPTRSL</sequence>
<dbReference type="GO" id="GO:0046983">
    <property type="term" value="F:protein dimerization activity"/>
    <property type="evidence" value="ECO:0007669"/>
    <property type="project" value="InterPro"/>
</dbReference>
<dbReference type="AlphaFoldDB" id="A0AA38TFQ9"/>
<dbReference type="PANTHER" id="PTHR31945">
    <property type="entry name" value="TRANSCRIPTION FACTOR SCREAM2-RELATED"/>
    <property type="match status" value="1"/>
</dbReference>
<gene>
    <name evidence="7" type="ORF">OSB04_022316</name>
</gene>
<evidence type="ECO:0000256" key="4">
    <source>
        <dbReference type="ARBA" id="ARBA00023242"/>
    </source>
</evidence>
<dbReference type="GO" id="GO:0043565">
    <property type="term" value="F:sequence-specific DNA binding"/>
    <property type="evidence" value="ECO:0007669"/>
    <property type="project" value="TreeGrafter"/>
</dbReference>
<feature type="region of interest" description="Disordered" evidence="5">
    <location>
        <begin position="282"/>
        <end position="313"/>
    </location>
</feature>
<evidence type="ECO:0000259" key="6">
    <source>
        <dbReference type="PROSITE" id="PS50888"/>
    </source>
</evidence>
<feature type="region of interest" description="Disordered" evidence="5">
    <location>
        <begin position="187"/>
        <end position="223"/>
    </location>
</feature>
<dbReference type="SMART" id="SM00353">
    <property type="entry name" value="HLH"/>
    <property type="match status" value="1"/>
</dbReference>
<evidence type="ECO:0000313" key="7">
    <source>
        <dbReference type="EMBL" id="KAJ9549773.1"/>
    </source>
</evidence>
<dbReference type="Pfam" id="PF14215">
    <property type="entry name" value="bHLH-MYC_N"/>
    <property type="match status" value="1"/>
</dbReference>
<keyword evidence="4" id="KW-0539">Nucleus</keyword>
<feature type="domain" description="BHLH" evidence="6">
    <location>
        <begin position="219"/>
        <end position="268"/>
    </location>
</feature>
<dbReference type="InterPro" id="IPR011598">
    <property type="entry name" value="bHLH_dom"/>
</dbReference>
<evidence type="ECO:0000313" key="8">
    <source>
        <dbReference type="Proteomes" id="UP001172457"/>
    </source>
</evidence>
<dbReference type="PANTHER" id="PTHR31945:SF63">
    <property type="entry name" value="TRANSCRIPTION FACTOR BHLH90"/>
    <property type="match status" value="1"/>
</dbReference>
<dbReference type="PROSITE" id="PS50888">
    <property type="entry name" value="BHLH"/>
    <property type="match status" value="1"/>
</dbReference>
<evidence type="ECO:0000256" key="2">
    <source>
        <dbReference type="ARBA" id="ARBA00023015"/>
    </source>
</evidence>
<dbReference type="Proteomes" id="UP001172457">
    <property type="component" value="Chromosome 5"/>
</dbReference>
<evidence type="ECO:0000256" key="3">
    <source>
        <dbReference type="ARBA" id="ARBA00023163"/>
    </source>
</evidence>
<dbReference type="InterPro" id="IPR036638">
    <property type="entry name" value="HLH_DNA-bd_sf"/>
</dbReference>
<evidence type="ECO:0000256" key="1">
    <source>
        <dbReference type="ARBA" id="ARBA00004123"/>
    </source>
</evidence>
<dbReference type="CDD" id="cd11443">
    <property type="entry name" value="bHLH_AtAMS_like"/>
    <property type="match status" value="1"/>
</dbReference>
<comment type="subcellular location">
    <subcellularLocation>
        <location evidence="1">Nucleus</location>
    </subcellularLocation>
</comment>
<dbReference type="Pfam" id="PF00010">
    <property type="entry name" value="HLH"/>
    <property type="match status" value="1"/>
</dbReference>
<keyword evidence="8" id="KW-1185">Reference proteome</keyword>
<dbReference type="GO" id="GO:0005634">
    <property type="term" value="C:nucleus"/>
    <property type="evidence" value="ECO:0007669"/>
    <property type="project" value="UniProtKB-SubCell"/>
</dbReference>
<name>A0AA38TFQ9_9ASTR</name>
<dbReference type="EMBL" id="JARYMX010000005">
    <property type="protein sequence ID" value="KAJ9549773.1"/>
    <property type="molecule type" value="Genomic_DNA"/>
</dbReference>
<dbReference type="Gene3D" id="4.10.280.10">
    <property type="entry name" value="Helix-loop-helix DNA-binding domain"/>
    <property type="match status" value="1"/>
</dbReference>
<dbReference type="GO" id="GO:0003700">
    <property type="term" value="F:DNA-binding transcription factor activity"/>
    <property type="evidence" value="ECO:0007669"/>
    <property type="project" value="TreeGrafter"/>
</dbReference>
<dbReference type="SUPFAM" id="SSF47459">
    <property type="entry name" value="HLH, helix-loop-helix DNA-binding domain"/>
    <property type="match status" value="1"/>
</dbReference>
<accession>A0AA38TFQ9</accession>